<evidence type="ECO:0000313" key="2">
    <source>
        <dbReference type="WBParaSite" id="jg18543"/>
    </source>
</evidence>
<dbReference type="PROSITE" id="PS00674">
    <property type="entry name" value="AAA"/>
    <property type="match status" value="1"/>
</dbReference>
<evidence type="ECO:0000313" key="1">
    <source>
        <dbReference type="Proteomes" id="UP000887574"/>
    </source>
</evidence>
<dbReference type="AlphaFoldDB" id="A0A915DDS3"/>
<proteinExistence type="predicted"/>
<dbReference type="Proteomes" id="UP000887574">
    <property type="component" value="Unplaced"/>
</dbReference>
<dbReference type="InterPro" id="IPR003960">
    <property type="entry name" value="ATPase_AAA_CS"/>
</dbReference>
<dbReference type="InterPro" id="IPR027417">
    <property type="entry name" value="P-loop_NTPase"/>
</dbReference>
<accession>A0A915DDS3</accession>
<protein>
    <submittedName>
        <fullName evidence="2">ATPase AAA-type core domain-containing protein</fullName>
    </submittedName>
</protein>
<organism evidence="1 2">
    <name type="scientific">Ditylenchus dipsaci</name>
    <dbReference type="NCBI Taxonomy" id="166011"/>
    <lineage>
        <taxon>Eukaryota</taxon>
        <taxon>Metazoa</taxon>
        <taxon>Ecdysozoa</taxon>
        <taxon>Nematoda</taxon>
        <taxon>Chromadorea</taxon>
        <taxon>Rhabditida</taxon>
        <taxon>Tylenchina</taxon>
        <taxon>Tylenchomorpha</taxon>
        <taxon>Sphaerularioidea</taxon>
        <taxon>Anguinidae</taxon>
        <taxon>Anguininae</taxon>
        <taxon>Ditylenchus</taxon>
    </lineage>
</organism>
<reference evidence="2" key="1">
    <citation type="submission" date="2022-11" db="UniProtKB">
        <authorList>
            <consortium name="WormBaseParasite"/>
        </authorList>
    </citation>
    <scope>IDENTIFICATION</scope>
</reference>
<dbReference type="GO" id="GO:0016887">
    <property type="term" value="F:ATP hydrolysis activity"/>
    <property type="evidence" value="ECO:0007669"/>
    <property type="project" value="InterPro"/>
</dbReference>
<name>A0A915DDS3_9BILA</name>
<keyword evidence="1" id="KW-1185">Reference proteome</keyword>
<dbReference type="Gene3D" id="3.40.50.300">
    <property type="entry name" value="P-loop containing nucleotide triphosphate hydrolases"/>
    <property type="match status" value="1"/>
</dbReference>
<dbReference type="GO" id="GO:0005524">
    <property type="term" value="F:ATP binding"/>
    <property type="evidence" value="ECO:0007669"/>
    <property type="project" value="InterPro"/>
</dbReference>
<sequence length="95" mass="11235">MMLASTTSEYCSESFTSDPIRAFECNRCVASSEERILFMTTNHKEKLDQALIRPGRWMFNRSSISTPEMLSMMFKRFYEDVTEEMCTAFKIELYR</sequence>
<dbReference type="WBParaSite" id="jg18543">
    <property type="protein sequence ID" value="jg18543"/>
    <property type="gene ID" value="jg18543"/>
</dbReference>